<dbReference type="EMBL" id="BMER01000001">
    <property type="protein sequence ID" value="GGG74603.1"/>
    <property type="molecule type" value="Genomic_DNA"/>
</dbReference>
<dbReference type="InterPro" id="IPR007627">
    <property type="entry name" value="RNA_pol_sigma70_r2"/>
</dbReference>
<dbReference type="NCBIfam" id="TIGR02937">
    <property type="entry name" value="sigma70-ECF"/>
    <property type="match status" value="1"/>
</dbReference>
<sequence>MHINDQHHESELLISLKKGDVSAFEKLYYLYSKRLYGNILKMVKSTDVAEEILQDLFQRVWEKRETIDPSKAFKSYLFTIAKHLVYDFFHLQTRRRNIEAYLIGKSTASYMHIDEEMAFKETHAIITNGILQLPPQRRLVYTLCKIEGKSYEDVSQTLGISISTISDHIVKATKSLKAHYRSEHAIALAFALYLL</sequence>
<feature type="domain" description="RNA polymerase sigma-70 region 2" evidence="5">
    <location>
        <begin position="28"/>
        <end position="94"/>
    </location>
</feature>
<dbReference type="InterPro" id="IPR039425">
    <property type="entry name" value="RNA_pol_sigma-70-like"/>
</dbReference>
<dbReference type="InterPro" id="IPR013325">
    <property type="entry name" value="RNA_pol_sigma_r2"/>
</dbReference>
<evidence type="ECO:0000259" key="5">
    <source>
        <dbReference type="Pfam" id="PF04542"/>
    </source>
</evidence>
<accession>A0A917HBV6</accession>
<dbReference type="InterPro" id="IPR013249">
    <property type="entry name" value="RNA_pol_sigma70_r4_t2"/>
</dbReference>
<reference evidence="7" key="1">
    <citation type="journal article" date="2014" name="Int. J. Syst. Evol. Microbiol.">
        <title>Complete genome sequence of Corynebacterium casei LMG S-19264T (=DSM 44701T), isolated from a smear-ripened cheese.</title>
        <authorList>
            <consortium name="US DOE Joint Genome Institute (JGI-PGF)"/>
            <person name="Walter F."/>
            <person name="Albersmeier A."/>
            <person name="Kalinowski J."/>
            <person name="Ruckert C."/>
        </authorList>
    </citation>
    <scope>NUCLEOTIDE SEQUENCE</scope>
    <source>
        <strain evidence="7">CGMCC 1.12195</strain>
    </source>
</reference>
<comment type="caution">
    <text evidence="7">The sequence shown here is derived from an EMBL/GenBank/DDBJ whole genome shotgun (WGS) entry which is preliminary data.</text>
</comment>
<evidence type="ECO:0000256" key="4">
    <source>
        <dbReference type="ARBA" id="ARBA00023163"/>
    </source>
</evidence>
<keyword evidence="3" id="KW-0731">Sigma factor</keyword>
<dbReference type="InterPro" id="IPR014327">
    <property type="entry name" value="RNA_pol_sigma70_bacteroid"/>
</dbReference>
<protein>
    <recommendedName>
        <fullName evidence="9">RNA polymerase sigma-70 factor, ECF subfamily</fullName>
    </recommendedName>
</protein>
<dbReference type="Pfam" id="PF08281">
    <property type="entry name" value="Sigma70_r4_2"/>
    <property type="match status" value="1"/>
</dbReference>
<dbReference type="RefSeq" id="WP_188504142.1">
    <property type="nucleotide sequence ID" value="NZ_BMER01000001.1"/>
</dbReference>
<proteinExistence type="inferred from homology"/>
<evidence type="ECO:0008006" key="9">
    <source>
        <dbReference type="Google" id="ProtNLM"/>
    </source>
</evidence>
<dbReference type="InterPro" id="IPR014284">
    <property type="entry name" value="RNA_pol_sigma-70_dom"/>
</dbReference>
<name>A0A917HBV6_9SPHI</name>
<reference evidence="7" key="2">
    <citation type="submission" date="2020-09" db="EMBL/GenBank/DDBJ databases">
        <authorList>
            <person name="Sun Q."/>
            <person name="Zhou Y."/>
        </authorList>
    </citation>
    <scope>NUCLEOTIDE SEQUENCE</scope>
    <source>
        <strain evidence="7">CGMCC 1.12195</strain>
    </source>
</reference>
<evidence type="ECO:0000313" key="8">
    <source>
        <dbReference type="Proteomes" id="UP000660862"/>
    </source>
</evidence>
<dbReference type="PANTHER" id="PTHR43133">
    <property type="entry name" value="RNA POLYMERASE ECF-TYPE SIGMA FACTO"/>
    <property type="match status" value="1"/>
</dbReference>
<keyword evidence="4" id="KW-0804">Transcription</keyword>
<dbReference type="Proteomes" id="UP000660862">
    <property type="component" value="Unassembled WGS sequence"/>
</dbReference>
<dbReference type="SUPFAM" id="SSF88946">
    <property type="entry name" value="Sigma2 domain of RNA polymerase sigma factors"/>
    <property type="match status" value="1"/>
</dbReference>
<comment type="similarity">
    <text evidence="1">Belongs to the sigma-70 factor family. ECF subfamily.</text>
</comment>
<dbReference type="SUPFAM" id="SSF88659">
    <property type="entry name" value="Sigma3 and sigma4 domains of RNA polymerase sigma factors"/>
    <property type="match status" value="1"/>
</dbReference>
<dbReference type="Pfam" id="PF04542">
    <property type="entry name" value="Sigma70_r2"/>
    <property type="match status" value="1"/>
</dbReference>
<dbReference type="Gene3D" id="1.10.10.10">
    <property type="entry name" value="Winged helix-like DNA-binding domain superfamily/Winged helix DNA-binding domain"/>
    <property type="match status" value="1"/>
</dbReference>
<evidence type="ECO:0000259" key="6">
    <source>
        <dbReference type="Pfam" id="PF08281"/>
    </source>
</evidence>
<dbReference type="NCBIfam" id="TIGR02985">
    <property type="entry name" value="Sig70_bacteroi1"/>
    <property type="match status" value="1"/>
</dbReference>
<evidence type="ECO:0000313" key="7">
    <source>
        <dbReference type="EMBL" id="GGG74603.1"/>
    </source>
</evidence>
<dbReference type="Gene3D" id="1.10.1740.10">
    <property type="match status" value="1"/>
</dbReference>
<keyword evidence="8" id="KW-1185">Reference proteome</keyword>
<evidence type="ECO:0000256" key="3">
    <source>
        <dbReference type="ARBA" id="ARBA00023082"/>
    </source>
</evidence>
<evidence type="ECO:0000256" key="1">
    <source>
        <dbReference type="ARBA" id="ARBA00010641"/>
    </source>
</evidence>
<dbReference type="PANTHER" id="PTHR43133:SF46">
    <property type="entry name" value="RNA POLYMERASE SIGMA-70 FACTOR ECF SUBFAMILY"/>
    <property type="match status" value="1"/>
</dbReference>
<feature type="domain" description="RNA polymerase sigma factor 70 region 4 type 2" evidence="6">
    <location>
        <begin position="127"/>
        <end position="175"/>
    </location>
</feature>
<dbReference type="GO" id="GO:0003677">
    <property type="term" value="F:DNA binding"/>
    <property type="evidence" value="ECO:0007669"/>
    <property type="project" value="InterPro"/>
</dbReference>
<gene>
    <name evidence="7" type="ORF">GCM10007415_02650</name>
</gene>
<dbReference type="InterPro" id="IPR036388">
    <property type="entry name" value="WH-like_DNA-bd_sf"/>
</dbReference>
<dbReference type="AlphaFoldDB" id="A0A917HBV6"/>
<dbReference type="InterPro" id="IPR013324">
    <property type="entry name" value="RNA_pol_sigma_r3/r4-like"/>
</dbReference>
<keyword evidence="2" id="KW-0805">Transcription regulation</keyword>
<evidence type="ECO:0000256" key="2">
    <source>
        <dbReference type="ARBA" id="ARBA00023015"/>
    </source>
</evidence>
<dbReference type="GO" id="GO:0006352">
    <property type="term" value="P:DNA-templated transcription initiation"/>
    <property type="evidence" value="ECO:0007669"/>
    <property type="project" value="InterPro"/>
</dbReference>
<dbReference type="GO" id="GO:0016987">
    <property type="term" value="F:sigma factor activity"/>
    <property type="evidence" value="ECO:0007669"/>
    <property type="project" value="UniProtKB-KW"/>
</dbReference>
<organism evidence="7 8">
    <name type="scientific">Parapedobacter pyrenivorans</name>
    <dbReference type="NCBI Taxonomy" id="1305674"/>
    <lineage>
        <taxon>Bacteria</taxon>
        <taxon>Pseudomonadati</taxon>
        <taxon>Bacteroidota</taxon>
        <taxon>Sphingobacteriia</taxon>
        <taxon>Sphingobacteriales</taxon>
        <taxon>Sphingobacteriaceae</taxon>
        <taxon>Parapedobacter</taxon>
    </lineage>
</organism>